<dbReference type="PANTHER" id="PTHR12755:SF3">
    <property type="entry name" value="POLYNUCLEOTIDE 5'-HYDROXYL-KINASE NOL9"/>
    <property type="match status" value="1"/>
</dbReference>
<organism evidence="10 11">
    <name type="scientific">Plakobranchus ocellatus</name>
    <dbReference type="NCBI Taxonomy" id="259542"/>
    <lineage>
        <taxon>Eukaryota</taxon>
        <taxon>Metazoa</taxon>
        <taxon>Spiralia</taxon>
        <taxon>Lophotrochozoa</taxon>
        <taxon>Mollusca</taxon>
        <taxon>Gastropoda</taxon>
        <taxon>Heterobranchia</taxon>
        <taxon>Euthyneura</taxon>
        <taxon>Panpulmonata</taxon>
        <taxon>Sacoglossa</taxon>
        <taxon>Placobranchoidea</taxon>
        <taxon>Plakobranchidae</taxon>
        <taxon>Plakobranchus</taxon>
    </lineage>
</organism>
<evidence type="ECO:0000256" key="5">
    <source>
        <dbReference type="ARBA" id="ARBA00022840"/>
    </source>
</evidence>
<feature type="compositionally biased region" description="Basic and acidic residues" evidence="7">
    <location>
        <begin position="116"/>
        <end position="136"/>
    </location>
</feature>
<reference evidence="10 11" key="1">
    <citation type="journal article" date="2021" name="Elife">
        <title>Chloroplast acquisition without the gene transfer in kleptoplastic sea slugs, Plakobranchus ocellatus.</title>
        <authorList>
            <person name="Maeda T."/>
            <person name="Takahashi S."/>
            <person name="Yoshida T."/>
            <person name="Shimamura S."/>
            <person name="Takaki Y."/>
            <person name="Nagai Y."/>
            <person name="Toyoda A."/>
            <person name="Suzuki Y."/>
            <person name="Arimoto A."/>
            <person name="Ishii H."/>
            <person name="Satoh N."/>
            <person name="Nishiyama T."/>
            <person name="Hasebe M."/>
            <person name="Maruyama T."/>
            <person name="Minagawa J."/>
            <person name="Obokata J."/>
            <person name="Shigenobu S."/>
        </authorList>
    </citation>
    <scope>NUCLEOTIDE SEQUENCE [LARGE SCALE GENOMIC DNA]</scope>
</reference>
<evidence type="ECO:0000256" key="6">
    <source>
        <dbReference type="ARBA" id="ARBA00071212"/>
    </source>
</evidence>
<proteinExistence type="inferred from homology"/>
<evidence type="ECO:0000313" key="11">
    <source>
        <dbReference type="Proteomes" id="UP000735302"/>
    </source>
</evidence>
<feature type="compositionally biased region" description="Basic and acidic residues" evidence="7">
    <location>
        <begin position="256"/>
        <end position="266"/>
    </location>
</feature>
<dbReference type="InterPro" id="IPR045116">
    <property type="entry name" value="Clp1/Grc3"/>
</dbReference>
<keyword evidence="4" id="KW-0418">Kinase</keyword>
<evidence type="ECO:0000256" key="2">
    <source>
        <dbReference type="ARBA" id="ARBA00022679"/>
    </source>
</evidence>
<dbReference type="Gene3D" id="3.40.50.300">
    <property type="entry name" value="P-loop containing nucleotide triphosphate hydrolases"/>
    <property type="match status" value="1"/>
</dbReference>
<dbReference type="GO" id="GO:0005634">
    <property type="term" value="C:nucleus"/>
    <property type="evidence" value="ECO:0007669"/>
    <property type="project" value="TreeGrafter"/>
</dbReference>
<gene>
    <name evidence="10" type="ORF">PoB_006701500</name>
</gene>
<dbReference type="Pfam" id="PF24419">
    <property type="entry name" value="Cupin_NOL9"/>
    <property type="match status" value="1"/>
</dbReference>
<dbReference type="GO" id="GO:0051731">
    <property type="term" value="F:polynucleotide 5'-hydroxyl-kinase activity"/>
    <property type="evidence" value="ECO:0007669"/>
    <property type="project" value="InterPro"/>
</dbReference>
<evidence type="ECO:0000256" key="1">
    <source>
        <dbReference type="ARBA" id="ARBA00011003"/>
    </source>
</evidence>
<evidence type="ECO:0000256" key="7">
    <source>
        <dbReference type="SAM" id="MobiDB-lite"/>
    </source>
</evidence>
<dbReference type="PANTHER" id="PTHR12755">
    <property type="entry name" value="CLEAVAGE/POLYADENYLATION FACTOR IA SUBUNIT CLP1P"/>
    <property type="match status" value="1"/>
</dbReference>
<feature type="domain" description="NOL9 N-terminal" evidence="9">
    <location>
        <begin position="284"/>
        <end position="414"/>
    </location>
</feature>
<feature type="compositionally biased region" description="Polar residues" evidence="7">
    <location>
        <begin position="137"/>
        <end position="147"/>
    </location>
</feature>
<feature type="region of interest" description="Disordered" evidence="7">
    <location>
        <begin position="94"/>
        <end position="152"/>
    </location>
</feature>
<evidence type="ECO:0000259" key="8">
    <source>
        <dbReference type="Pfam" id="PF16575"/>
    </source>
</evidence>
<dbReference type="Pfam" id="PF16575">
    <property type="entry name" value="CLP1_P"/>
    <property type="match status" value="1"/>
</dbReference>
<evidence type="ECO:0000256" key="3">
    <source>
        <dbReference type="ARBA" id="ARBA00022741"/>
    </source>
</evidence>
<name>A0AAV4D8Q8_9GAST</name>
<dbReference type="InterPro" id="IPR027417">
    <property type="entry name" value="P-loop_NTPase"/>
</dbReference>
<evidence type="ECO:0000256" key="4">
    <source>
        <dbReference type="ARBA" id="ARBA00022777"/>
    </source>
</evidence>
<keyword evidence="2" id="KW-0808">Transferase</keyword>
<comment type="caution">
    <text evidence="10">The sequence shown here is derived from an EMBL/GenBank/DDBJ whole genome shotgun (WGS) entry which is preliminary data.</text>
</comment>
<dbReference type="Proteomes" id="UP000735302">
    <property type="component" value="Unassembled WGS sequence"/>
</dbReference>
<dbReference type="GO" id="GO:0005524">
    <property type="term" value="F:ATP binding"/>
    <property type="evidence" value="ECO:0007669"/>
    <property type="project" value="UniProtKB-KW"/>
</dbReference>
<keyword evidence="11" id="KW-1185">Reference proteome</keyword>
<evidence type="ECO:0000313" key="10">
    <source>
        <dbReference type="EMBL" id="GFO40510.1"/>
    </source>
</evidence>
<feature type="region of interest" description="Disordered" evidence="7">
    <location>
        <begin position="232"/>
        <end position="266"/>
    </location>
</feature>
<sequence>MTKPKKSQKPAYVVRSPKKDHRDTSLAEGSHSSRKKLKADLPQYDQSETGNRKSKRDAFRHNIRERHARLKASMGPTRSLMSIDFTSMGLNSLERSTSSQMYTKPQSSNSSDEESQSDRRNDWKRSQGNQNHRESTNHGAVSSSNQGIWRRPRSSNHAPIIVDMRHHNTGIDLQSPNQPKSLLGDYWTSVAPKPTSLMNFKAKDSMGHYTIQQETYSCLDDFTSHLNPLRTLLPGSRGEEPSSKKHFRQSADDSMAPERKSLKTDQCKQVPAELSHRLHVLKNKGHAFVLIPSACATTYLHGRAKVTILKGNVSILNYRLEEGRQYEVFSPTSGSLLALTCTCTDEFKLTREEVRQKLLTFGLSENDKELESIGKSTVALVMLTKLESTMSDYITSFIPYTQLFTAPETREKDAHALKGITLPELGLKLAPMKEMGPMCLTLSHDYEDVLQRLTAQLAKSTSSKAPPIWLCCGAKNSGKSTFCRMLINTALKSVKAVGFLECDVGQTEFSPPATLSFHIIDKPILGQPFCHQRHAERMVFYGEIKAGYDPSMYIKCLKHVLPAYTDLEDKPPLIVNTMGFPEGIGLMLMIDTVQLVQPDLVVQIESHNQAVNFPAITHELVALDEGWTCNKSPVLKPPQHPPYITFCSSPCHTFL</sequence>
<accession>A0AAV4D8Q8</accession>
<dbReference type="EMBL" id="BLXT01007619">
    <property type="protein sequence ID" value="GFO40510.1"/>
    <property type="molecule type" value="Genomic_DNA"/>
</dbReference>
<dbReference type="AlphaFoldDB" id="A0AAV4D8Q8"/>
<dbReference type="GO" id="GO:0000448">
    <property type="term" value="P:cleavage in ITS2 between 5.8S rRNA and LSU-rRNA of tricistronic rRNA transcript (SSU-rRNA, 5.8S rRNA, LSU-rRNA)"/>
    <property type="evidence" value="ECO:0007669"/>
    <property type="project" value="TreeGrafter"/>
</dbReference>
<evidence type="ECO:0000259" key="9">
    <source>
        <dbReference type="Pfam" id="PF24419"/>
    </source>
</evidence>
<feature type="compositionally biased region" description="Polar residues" evidence="7">
    <location>
        <begin position="94"/>
        <end position="105"/>
    </location>
</feature>
<feature type="region of interest" description="Disordered" evidence="7">
    <location>
        <begin position="1"/>
        <end position="60"/>
    </location>
</feature>
<dbReference type="InterPro" id="IPR032319">
    <property type="entry name" value="CLP1_P"/>
</dbReference>
<dbReference type="InterPro" id="IPR057573">
    <property type="entry name" value="NOL9_N"/>
</dbReference>
<feature type="domain" description="Clp1 P-loop" evidence="8">
    <location>
        <begin position="473"/>
        <end position="612"/>
    </location>
</feature>
<keyword evidence="5" id="KW-0067">ATP-binding</keyword>
<protein>
    <recommendedName>
        <fullName evidence="6">Polynucleotide 5'-hydroxyl-kinase NOL9</fullName>
    </recommendedName>
</protein>
<comment type="similarity">
    <text evidence="1">Belongs to the Clp1 family. NOL9/GRC3 subfamily.</text>
</comment>
<keyword evidence="3" id="KW-0547">Nucleotide-binding</keyword>